<dbReference type="GO" id="GO:0005886">
    <property type="term" value="C:plasma membrane"/>
    <property type="evidence" value="ECO:0007669"/>
    <property type="project" value="TreeGrafter"/>
</dbReference>
<keyword evidence="9" id="KW-1185">Reference proteome</keyword>
<dbReference type="EMBL" id="BFAA01030531">
    <property type="protein sequence ID" value="GCB83187.1"/>
    <property type="molecule type" value="Genomic_DNA"/>
</dbReference>
<evidence type="ECO:0000256" key="6">
    <source>
        <dbReference type="PIRSR" id="PIRSR604254-1"/>
    </source>
</evidence>
<evidence type="ECO:0000256" key="7">
    <source>
        <dbReference type="SAM" id="Phobius"/>
    </source>
</evidence>
<evidence type="ECO:0000256" key="5">
    <source>
        <dbReference type="ARBA" id="ARBA00023136"/>
    </source>
</evidence>
<keyword evidence="3 7" id="KW-0812">Transmembrane</keyword>
<organism evidence="8 9">
    <name type="scientific">Scyliorhinus torazame</name>
    <name type="common">Cloudy catshark</name>
    <name type="synonym">Catulus torazame</name>
    <dbReference type="NCBI Taxonomy" id="75743"/>
    <lineage>
        <taxon>Eukaryota</taxon>
        <taxon>Metazoa</taxon>
        <taxon>Chordata</taxon>
        <taxon>Craniata</taxon>
        <taxon>Vertebrata</taxon>
        <taxon>Chondrichthyes</taxon>
        <taxon>Elasmobranchii</taxon>
        <taxon>Galeomorphii</taxon>
        <taxon>Galeoidea</taxon>
        <taxon>Carcharhiniformes</taxon>
        <taxon>Scyliorhinidae</taxon>
        <taxon>Scyliorhinus</taxon>
    </lineage>
</organism>
<evidence type="ECO:0000256" key="3">
    <source>
        <dbReference type="ARBA" id="ARBA00022692"/>
    </source>
</evidence>
<comment type="subcellular location">
    <subcellularLocation>
        <location evidence="1">Membrane</location>
        <topology evidence="1">Multi-pass membrane protein</topology>
    </subcellularLocation>
</comment>
<feature type="transmembrane region" description="Helical" evidence="7">
    <location>
        <begin position="113"/>
        <end position="135"/>
    </location>
</feature>
<feature type="binding site" evidence="6">
    <location>
        <position position="133"/>
    </location>
    <ligand>
        <name>Zn(2+)</name>
        <dbReference type="ChEBI" id="CHEBI:29105"/>
    </ligand>
</feature>
<feature type="binding site" evidence="6">
    <location>
        <position position="289"/>
    </location>
    <ligand>
        <name>Zn(2+)</name>
        <dbReference type="ChEBI" id="CHEBI:29105"/>
    </ligand>
</feature>
<feature type="transmembrane region" description="Helical" evidence="7">
    <location>
        <begin position="81"/>
        <end position="101"/>
    </location>
</feature>
<sequence>MKVKNSLGGNVVAGFLDKLSTITISPQQILEDVLSRVPSTVRAADVPKLFREPYIQSGYRLVEQDWRYYLLSLFQQHNESLNVWTHLLAALVLLIRFRAFLEMTSPIPTIYGLPLYFFVIACLTYLSCSVLAHLFQSKSELAHYSFYFLDYVGVAAYQYGSALAHYYYCTQPEWYQLTHHFFLPTAALLGWLSCMGCCFSKIHFQRPYPIRRKICQVAPAFLAYVLDISPIVHRIASCWATGCTDHAIWYHCWQIVLFVIASAFFSSPVPEKYSPGRFDIVGHGHQIFHIFLSLCTLAQLEAVLIDYRNRREIFFTRGDKDTVYASCINFIFLILFSSFSALYLRGIIKRKLSRRRD</sequence>
<feature type="transmembrane region" description="Helical" evidence="7">
    <location>
        <begin position="248"/>
        <end position="266"/>
    </location>
</feature>
<dbReference type="OrthoDB" id="535992at2759"/>
<evidence type="ECO:0000256" key="4">
    <source>
        <dbReference type="ARBA" id="ARBA00022989"/>
    </source>
</evidence>
<dbReference type="OMA" id="QYGCSLG"/>
<keyword evidence="6" id="KW-0862">Zinc</keyword>
<keyword evidence="5 7" id="KW-0472">Membrane</keyword>
<reference evidence="8 9" key="1">
    <citation type="journal article" date="2018" name="Nat. Ecol. Evol.">
        <title>Shark genomes provide insights into elasmobranch evolution and the origin of vertebrates.</title>
        <authorList>
            <person name="Hara Y"/>
            <person name="Yamaguchi K"/>
            <person name="Onimaru K"/>
            <person name="Kadota M"/>
            <person name="Koyanagi M"/>
            <person name="Keeley SD"/>
            <person name="Tatsumi K"/>
            <person name="Tanaka K"/>
            <person name="Motone F"/>
            <person name="Kageyama Y"/>
            <person name="Nozu R"/>
            <person name="Adachi N"/>
            <person name="Nishimura O"/>
            <person name="Nakagawa R"/>
            <person name="Tanegashima C"/>
            <person name="Kiyatake I"/>
            <person name="Matsumoto R"/>
            <person name="Murakumo K"/>
            <person name="Nishida K"/>
            <person name="Terakita A"/>
            <person name="Kuratani S"/>
            <person name="Sato K"/>
            <person name="Hyodo S Kuraku.S."/>
        </authorList>
    </citation>
    <scope>NUCLEOTIDE SEQUENCE [LARGE SCALE GENOMIC DNA]</scope>
</reference>
<dbReference type="AlphaFoldDB" id="A0A401QCZ4"/>
<dbReference type="PANTHER" id="PTHR20855:SF22">
    <property type="entry name" value="MEMBRANE PROGESTIN RECEPTOR BETA"/>
    <property type="match status" value="1"/>
</dbReference>
<dbReference type="InterPro" id="IPR004254">
    <property type="entry name" value="AdipoR/HlyIII-related"/>
</dbReference>
<feature type="binding site" evidence="6">
    <location>
        <position position="285"/>
    </location>
    <ligand>
        <name>Zn(2+)</name>
        <dbReference type="ChEBI" id="CHEBI:29105"/>
    </ligand>
</feature>
<comment type="caution">
    <text evidence="8">The sequence shown here is derived from an EMBL/GenBank/DDBJ whole genome shotgun (WGS) entry which is preliminary data.</text>
</comment>
<feature type="transmembrane region" description="Helical" evidence="7">
    <location>
        <begin position="180"/>
        <end position="202"/>
    </location>
</feature>
<dbReference type="GO" id="GO:0046872">
    <property type="term" value="F:metal ion binding"/>
    <property type="evidence" value="ECO:0007669"/>
    <property type="project" value="UniProtKB-KW"/>
</dbReference>
<dbReference type="GO" id="GO:0003707">
    <property type="term" value="F:nuclear steroid receptor activity"/>
    <property type="evidence" value="ECO:0007669"/>
    <property type="project" value="TreeGrafter"/>
</dbReference>
<dbReference type="Pfam" id="PF03006">
    <property type="entry name" value="HlyIII"/>
    <property type="match status" value="1"/>
</dbReference>
<gene>
    <name evidence="8" type="ORF">scyTo_0023546</name>
</gene>
<evidence type="ECO:0000256" key="1">
    <source>
        <dbReference type="ARBA" id="ARBA00004141"/>
    </source>
</evidence>
<comment type="similarity">
    <text evidence="2">Belongs to the ADIPOR family.</text>
</comment>
<evidence type="ECO:0000313" key="9">
    <source>
        <dbReference type="Proteomes" id="UP000288216"/>
    </source>
</evidence>
<evidence type="ECO:0000256" key="2">
    <source>
        <dbReference type="ARBA" id="ARBA00007018"/>
    </source>
</evidence>
<dbReference type="GO" id="GO:0005496">
    <property type="term" value="F:steroid binding"/>
    <property type="evidence" value="ECO:0007669"/>
    <property type="project" value="TreeGrafter"/>
</dbReference>
<proteinExistence type="inferred from homology"/>
<keyword evidence="4 7" id="KW-1133">Transmembrane helix</keyword>
<evidence type="ECO:0000313" key="8">
    <source>
        <dbReference type="EMBL" id="GCB83187.1"/>
    </source>
</evidence>
<name>A0A401QCZ4_SCYTO</name>
<accession>A0A401QCZ4</accession>
<dbReference type="STRING" id="75743.A0A401QCZ4"/>
<dbReference type="Proteomes" id="UP000288216">
    <property type="component" value="Unassembled WGS sequence"/>
</dbReference>
<dbReference type="PANTHER" id="PTHR20855">
    <property type="entry name" value="ADIPOR/PROGESTIN RECEPTOR-RELATED"/>
    <property type="match status" value="1"/>
</dbReference>
<feature type="transmembrane region" description="Helical" evidence="7">
    <location>
        <begin position="147"/>
        <end position="168"/>
    </location>
</feature>
<feature type="transmembrane region" description="Helical" evidence="7">
    <location>
        <begin position="323"/>
        <end position="344"/>
    </location>
</feature>
<protein>
    <submittedName>
        <fullName evidence="8">Uncharacterized protein</fullName>
    </submittedName>
</protein>
<keyword evidence="6" id="KW-0479">Metal-binding</keyword>